<gene>
    <name evidence="2" type="ORF">EFD55_06565</name>
</gene>
<dbReference type="Proteomes" id="UP000277279">
    <property type="component" value="Unassembled WGS sequence"/>
</dbReference>
<protein>
    <submittedName>
        <fullName evidence="2">Glycosyltransferase</fullName>
    </submittedName>
</protein>
<dbReference type="InterPro" id="IPR001296">
    <property type="entry name" value="Glyco_trans_1"/>
</dbReference>
<evidence type="ECO:0000259" key="1">
    <source>
        <dbReference type="Pfam" id="PF00534"/>
    </source>
</evidence>
<dbReference type="SUPFAM" id="SSF53756">
    <property type="entry name" value="UDP-Glycosyltransferase/glycogen phosphorylase"/>
    <property type="match status" value="1"/>
</dbReference>
<comment type="caution">
    <text evidence="2">The sequence shown here is derived from an EMBL/GenBank/DDBJ whole genome shotgun (WGS) entry which is preliminary data.</text>
</comment>
<feature type="domain" description="Glycosyl transferase family 1" evidence="1">
    <location>
        <begin position="207"/>
        <end position="351"/>
    </location>
</feature>
<dbReference type="Pfam" id="PF00534">
    <property type="entry name" value="Glycos_transf_1"/>
    <property type="match status" value="1"/>
</dbReference>
<organism evidence="2 3">
    <name type="scientific">Rhizobium pisi</name>
    <dbReference type="NCBI Taxonomy" id="574561"/>
    <lineage>
        <taxon>Bacteria</taxon>
        <taxon>Pseudomonadati</taxon>
        <taxon>Pseudomonadota</taxon>
        <taxon>Alphaproteobacteria</taxon>
        <taxon>Hyphomicrobiales</taxon>
        <taxon>Rhizobiaceae</taxon>
        <taxon>Rhizobium/Agrobacterium group</taxon>
        <taxon>Rhizobium</taxon>
    </lineage>
</organism>
<dbReference type="Gene3D" id="3.40.50.2000">
    <property type="entry name" value="Glycogen Phosphorylase B"/>
    <property type="match status" value="1"/>
</dbReference>
<dbReference type="OrthoDB" id="9801609at2"/>
<reference evidence="2 3" key="1">
    <citation type="submission" date="2018-11" db="EMBL/GenBank/DDBJ databases">
        <authorList>
            <person name="Huo Y."/>
        </authorList>
    </citation>
    <scope>NUCLEOTIDE SEQUENCE [LARGE SCALE GENOMIC DNA]</scope>
    <source>
        <strain evidence="2 3">DSM 30132</strain>
    </source>
</reference>
<dbReference type="EMBL" id="RJJT01000004">
    <property type="protein sequence ID" value="RSB81622.1"/>
    <property type="molecule type" value="Genomic_DNA"/>
</dbReference>
<dbReference type="GO" id="GO:0016757">
    <property type="term" value="F:glycosyltransferase activity"/>
    <property type="evidence" value="ECO:0007669"/>
    <property type="project" value="InterPro"/>
</dbReference>
<proteinExistence type="predicted"/>
<name>A0A3R9AY27_9HYPH</name>
<evidence type="ECO:0000313" key="3">
    <source>
        <dbReference type="Proteomes" id="UP000277279"/>
    </source>
</evidence>
<dbReference type="PANTHER" id="PTHR46401:SF8">
    <property type="entry name" value="BLL6006 PROTEIN"/>
    <property type="match status" value="1"/>
</dbReference>
<evidence type="ECO:0000313" key="2">
    <source>
        <dbReference type="EMBL" id="RSB81622.1"/>
    </source>
</evidence>
<accession>A0A3R9AY27</accession>
<dbReference type="AlphaFoldDB" id="A0A3R9AY27"/>
<sequence>MRLKLRIEFLEDEQWLGGSIYIDNLLAALSSMPVGDQPDTRLVFLSSGETALARRMLRYPVLARQAAGRRAAGLMAHARRLHRAILRRAPALGAFWPAARDTVYFPAFDASQRWRTNLYWVPDFQIFHFPELFSAEELATRTRSIGAIAATQGVLLLSSHAALTDFRRFFPDATVVPRVWSFCSSIAADEVGAGKQILESYGVPEHFVYVANHFWKHKDHETAFRALKILKDRKVIVRMVCTGLQSDRRDPGYYDRLVRSLTDWGIADQVTILGLVPRDHQIELFRAASLVLQPSLFEGWSTVIEDAKALGRPILASDIAVHKEQLNDLEQCHLFRAADANDMAERIEQVLPGSTAGPCVETERAAADRRDAARVASAHAFVAIANEAAGRAPKAG</sequence>
<dbReference type="PANTHER" id="PTHR46401">
    <property type="entry name" value="GLYCOSYLTRANSFERASE WBBK-RELATED"/>
    <property type="match status" value="1"/>
</dbReference>
<keyword evidence="2" id="KW-0808">Transferase</keyword>